<feature type="domain" description="Rubrerythrin diiron-binding" evidence="1">
    <location>
        <begin position="6"/>
        <end position="147"/>
    </location>
</feature>
<dbReference type="CDD" id="cd01045">
    <property type="entry name" value="Ferritin_like_AB"/>
    <property type="match status" value="1"/>
</dbReference>
<evidence type="ECO:0000313" key="2">
    <source>
        <dbReference type="EMBL" id="MBP2026700.1"/>
    </source>
</evidence>
<name>A0ABS4KH63_9FIRM</name>
<evidence type="ECO:0000313" key="3">
    <source>
        <dbReference type="Proteomes" id="UP001314903"/>
    </source>
</evidence>
<dbReference type="InterPro" id="IPR012347">
    <property type="entry name" value="Ferritin-like"/>
</dbReference>
<dbReference type="Pfam" id="PF02915">
    <property type="entry name" value="Rubrerythrin"/>
    <property type="match status" value="1"/>
</dbReference>
<dbReference type="InterPro" id="IPR003251">
    <property type="entry name" value="Rr_diiron-bd_dom"/>
</dbReference>
<dbReference type="InterPro" id="IPR009078">
    <property type="entry name" value="Ferritin-like_SF"/>
</dbReference>
<keyword evidence="3" id="KW-1185">Reference proteome</keyword>
<accession>A0ABS4KH63</accession>
<proteinExistence type="predicted"/>
<dbReference type="Gene3D" id="1.20.1260.10">
    <property type="match status" value="1"/>
</dbReference>
<organism evidence="2 3">
    <name type="scientific">Acetoanaerobium pronyense</name>
    <dbReference type="NCBI Taxonomy" id="1482736"/>
    <lineage>
        <taxon>Bacteria</taxon>
        <taxon>Bacillati</taxon>
        <taxon>Bacillota</taxon>
        <taxon>Clostridia</taxon>
        <taxon>Peptostreptococcales</taxon>
        <taxon>Filifactoraceae</taxon>
        <taxon>Acetoanaerobium</taxon>
    </lineage>
</organism>
<dbReference type="EMBL" id="JAGGLI010000003">
    <property type="protein sequence ID" value="MBP2026700.1"/>
    <property type="molecule type" value="Genomic_DNA"/>
</dbReference>
<protein>
    <submittedName>
        <fullName evidence="2">Rubrerythrin</fullName>
    </submittedName>
</protein>
<dbReference type="RefSeq" id="WP_209658996.1">
    <property type="nucleotide sequence ID" value="NZ_JAGGLI010000003.1"/>
</dbReference>
<comment type="caution">
    <text evidence="2">The sequence shown here is derived from an EMBL/GenBank/DDBJ whole genome shotgun (WGS) entry which is preliminary data.</text>
</comment>
<dbReference type="Proteomes" id="UP001314903">
    <property type="component" value="Unassembled WGS sequence"/>
</dbReference>
<evidence type="ECO:0000259" key="1">
    <source>
        <dbReference type="Pfam" id="PF02915"/>
    </source>
</evidence>
<dbReference type="PANTHER" id="PTHR33531">
    <property type="entry name" value="RUBRERYTHRIN SUBFAMILY"/>
    <property type="match status" value="1"/>
</dbReference>
<dbReference type="SUPFAM" id="SSF47240">
    <property type="entry name" value="Ferritin-like"/>
    <property type="match status" value="1"/>
</dbReference>
<sequence length="165" mass="19493">MNNAQDIIRYAMGMEQRAQEFYEFYKDKVTSRKIKELFEGLAEMEHEHYAILESQLKSLEANNTFEEFSLEVSEGEDIIKSKTKDMEHVDLEYDLSDLPILRMAYAMENDFAVFYEKALEKATDPIAKNLLETLAKWEREHRDSFQSEVELATQNSWFAQGFYPF</sequence>
<gene>
    <name evidence="2" type="ORF">J2Z35_000489</name>
</gene>
<reference evidence="2 3" key="1">
    <citation type="submission" date="2021-03" db="EMBL/GenBank/DDBJ databases">
        <title>Genomic Encyclopedia of Type Strains, Phase IV (KMG-IV): sequencing the most valuable type-strain genomes for metagenomic binning, comparative biology and taxonomic classification.</title>
        <authorList>
            <person name="Goeker M."/>
        </authorList>
    </citation>
    <scope>NUCLEOTIDE SEQUENCE [LARGE SCALE GENOMIC DNA]</scope>
    <source>
        <strain evidence="2 3">DSM 27512</strain>
    </source>
</reference>
<dbReference type="PANTHER" id="PTHR33531:SF7">
    <property type="entry name" value="HYPOTHETICAL MEMBRANE PROTEIN, CONSERVED"/>
    <property type="match status" value="1"/>
</dbReference>